<dbReference type="InterPro" id="IPR036052">
    <property type="entry name" value="TrpB-like_PALP_sf"/>
</dbReference>
<dbReference type="GO" id="GO:0003941">
    <property type="term" value="F:L-serine ammonia-lyase activity"/>
    <property type="evidence" value="ECO:0007669"/>
    <property type="project" value="TreeGrafter"/>
</dbReference>
<accession>A0A9X0UFP1</accession>
<keyword evidence="4" id="KW-0456">Lyase</keyword>
<dbReference type="SUPFAM" id="SSF53686">
    <property type="entry name" value="Tryptophan synthase beta subunit-like PLP-dependent enzymes"/>
    <property type="match status" value="1"/>
</dbReference>
<organism evidence="6 7">
    <name type="scientific">Siccirubricoccus deserti</name>
    <dbReference type="NCBI Taxonomy" id="2013562"/>
    <lineage>
        <taxon>Bacteria</taxon>
        <taxon>Pseudomonadati</taxon>
        <taxon>Pseudomonadota</taxon>
        <taxon>Alphaproteobacteria</taxon>
        <taxon>Acetobacterales</taxon>
        <taxon>Roseomonadaceae</taxon>
        <taxon>Siccirubricoccus</taxon>
    </lineage>
</organism>
<dbReference type="NCBIfam" id="NF006094">
    <property type="entry name" value="PRK08246.1"/>
    <property type="match status" value="1"/>
</dbReference>
<evidence type="ECO:0000256" key="4">
    <source>
        <dbReference type="ARBA" id="ARBA00023239"/>
    </source>
</evidence>
<dbReference type="Pfam" id="PF00291">
    <property type="entry name" value="PALP"/>
    <property type="match status" value="1"/>
</dbReference>
<dbReference type="GO" id="GO:0009097">
    <property type="term" value="P:isoleucine biosynthetic process"/>
    <property type="evidence" value="ECO:0007669"/>
    <property type="project" value="TreeGrafter"/>
</dbReference>
<evidence type="ECO:0000259" key="5">
    <source>
        <dbReference type="Pfam" id="PF00291"/>
    </source>
</evidence>
<proteinExistence type="inferred from homology"/>
<comment type="cofactor">
    <cofactor evidence="1">
        <name>pyridoxal 5'-phosphate</name>
        <dbReference type="ChEBI" id="CHEBI:597326"/>
    </cofactor>
</comment>
<dbReference type="FunFam" id="3.40.50.1100:FF:000005">
    <property type="entry name" value="Threonine dehydratase catabolic"/>
    <property type="match status" value="1"/>
</dbReference>
<dbReference type="GO" id="GO:0006567">
    <property type="term" value="P:L-threonine catabolic process"/>
    <property type="evidence" value="ECO:0007669"/>
    <property type="project" value="TreeGrafter"/>
</dbReference>
<evidence type="ECO:0000313" key="7">
    <source>
        <dbReference type="Proteomes" id="UP000600101"/>
    </source>
</evidence>
<dbReference type="InterPro" id="IPR001926">
    <property type="entry name" value="TrpB-like_PALP"/>
</dbReference>
<evidence type="ECO:0000256" key="2">
    <source>
        <dbReference type="ARBA" id="ARBA00010869"/>
    </source>
</evidence>
<keyword evidence="3" id="KW-0663">Pyridoxal phosphate</keyword>
<dbReference type="InterPro" id="IPR050147">
    <property type="entry name" value="Ser/Thr_Dehydratase"/>
</dbReference>
<dbReference type="GO" id="GO:0004794">
    <property type="term" value="F:threonine deaminase activity"/>
    <property type="evidence" value="ECO:0007669"/>
    <property type="project" value="TreeGrafter"/>
</dbReference>
<protein>
    <submittedName>
        <fullName evidence="6">Serine/threonine dehydratase</fullName>
    </submittedName>
</protein>
<evidence type="ECO:0000256" key="1">
    <source>
        <dbReference type="ARBA" id="ARBA00001933"/>
    </source>
</evidence>
<sequence length="312" mass="31111">MTVSITREAIRAAAQRIAPHVRHTPLLRLTGAELGLGQDVTLKLELLQASGSFKPRGAFNRMLSAPLPAAGVIAASGGNHGAAVAYAARALGIAAEIFVPEITGAAKRARIEGYGARLVVGGEAYDAARQASEARAAETGALMVHAYDQAEVLAGQGTVGLEFEAEAPGLTDVLVATGGGGLIGGMAAWYAGSGTRVISVEPEGCPALHAALRAGRPVPAPVGGVASDSLGARQVGAVMFPIAARHVAQAVLVPDAAIRAAQRLLWEAARLVAEPGGAAALAALLCGAYAPPPGARVGVLVCGGNTDPAGVA</sequence>
<dbReference type="Proteomes" id="UP000600101">
    <property type="component" value="Unassembled WGS sequence"/>
</dbReference>
<dbReference type="EMBL" id="JACOMF010000003">
    <property type="protein sequence ID" value="MBC4014590.1"/>
    <property type="molecule type" value="Genomic_DNA"/>
</dbReference>
<feature type="domain" description="Tryptophan synthase beta chain-like PALP" evidence="5">
    <location>
        <begin position="18"/>
        <end position="303"/>
    </location>
</feature>
<comment type="similarity">
    <text evidence="2">Belongs to the serine/threonine dehydratase family.</text>
</comment>
<keyword evidence="7" id="KW-1185">Reference proteome</keyword>
<name>A0A9X0UFP1_9PROT</name>
<dbReference type="Gene3D" id="3.40.50.1100">
    <property type="match status" value="2"/>
</dbReference>
<evidence type="ECO:0000313" key="6">
    <source>
        <dbReference type="EMBL" id="MBC4014590.1"/>
    </source>
</evidence>
<dbReference type="PANTHER" id="PTHR48078">
    <property type="entry name" value="THREONINE DEHYDRATASE, MITOCHONDRIAL-RELATED"/>
    <property type="match status" value="1"/>
</dbReference>
<dbReference type="PANTHER" id="PTHR48078:SF6">
    <property type="entry name" value="L-THREONINE DEHYDRATASE CATABOLIC TDCB"/>
    <property type="match status" value="1"/>
</dbReference>
<evidence type="ECO:0000256" key="3">
    <source>
        <dbReference type="ARBA" id="ARBA00022898"/>
    </source>
</evidence>
<comment type="caution">
    <text evidence="6">The sequence shown here is derived from an EMBL/GenBank/DDBJ whole genome shotgun (WGS) entry which is preliminary data.</text>
</comment>
<dbReference type="GO" id="GO:0006565">
    <property type="term" value="P:L-serine catabolic process"/>
    <property type="evidence" value="ECO:0007669"/>
    <property type="project" value="TreeGrafter"/>
</dbReference>
<reference evidence="6" key="1">
    <citation type="submission" date="2020-08" db="EMBL/GenBank/DDBJ databases">
        <authorList>
            <person name="Hu Y."/>
            <person name="Nguyen S.V."/>
            <person name="Li F."/>
            <person name="Fanning S."/>
        </authorList>
    </citation>
    <scope>NUCLEOTIDE SEQUENCE</scope>
    <source>
        <strain evidence="6">SYSU D8009</strain>
    </source>
</reference>
<dbReference type="AlphaFoldDB" id="A0A9X0UFP1"/>
<gene>
    <name evidence="6" type="ORF">H7965_04560</name>
</gene>